<gene>
    <name evidence="1" type="ORF">MILVUS5_LOCUS17556</name>
</gene>
<keyword evidence="2" id="KW-1185">Reference proteome</keyword>
<evidence type="ECO:0000313" key="1">
    <source>
        <dbReference type="EMBL" id="CAJ2649457.1"/>
    </source>
</evidence>
<organism evidence="1 2">
    <name type="scientific">Trifolium pratense</name>
    <name type="common">Red clover</name>
    <dbReference type="NCBI Taxonomy" id="57577"/>
    <lineage>
        <taxon>Eukaryota</taxon>
        <taxon>Viridiplantae</taxon>
        <taxon>Streptophyta</taxon>
        <taxon>Embryophyta</taxon>
        <taxon>Tracheophyta</taxon>
        <taxon>Spermatophyta</taxon>
        <taxon>Magnoliopsida</taxon>
        <taxon>eudicotyledons</taxon>
        <taxon>Gunneridae</taxon>
        <taxon>Pentapetalae</taxon>
        <taxon>rosids</taxon>
        <taxon>fabids</taxon>
        <taxon>Fabales</taxon>
        <taxon>Fabaceae</taxon>
        <taxon>Papilionoideae</taxon>
        <taxon>50 kb inversion clade</taxon>
        <taxon>NPAAA clade</taxon>
        <taxon>Hologalegina</taxon>
        <taxon>IRL clade</taxon>
        <taxon>Trifolieae</taxon>
        <taxon>Trifolium</taxon>
    </lineage>
</organism>
<name>A0ACB0K0X8_TRIPR</name>
<evidence type="ECO:0000313" key="2">
    <source>
        <dbReference type="Proteomes" id="UP001177021"/>
    </source>
</evidence>
<accession>A0ACB0K0X8</accession>
<proteinExistence type="predicted"/>
<reference evidence="1" key="1">
    <citation type="submission" date="2023-10" db="EMBL/GenBank/DDBJ databases">
        <authorList>
            <person name="Rodriguez Cubillos JULIANA M."/>
            <person name="De Vega J."/>
        </authorList>
    </citation>
    <scope>NUCLEOTIDE SEQUENCE</scope>
</reference>
<protein>
    <submittedName>
        <fullName evidence="1">Uncharacterized protein</fullName>
    </submittedName>
</protein>
<dbReference type="EMBL" id="CASHSV030000109">
    <property type="protein sequence ID" value="CAJ2649457.1"/>
    <property type="molecule type" value="Genomic_DNA"/>
</dbReference>
<sequence>MCRYEGRCGLPTNFDSTCCYALGYGAGAFLQSGKTVLISPVGNLGAPVEEWTVGGTALTSLMDVERRHGKSRPVIKKAMVELEDAPFKKFASLRDEWALTNCYISQGPGSDAISHTLLLELGVQA</sequence>
<comment type="caution">
    <text evidence="1">The sequence shown here is derived from an EMBL/GenBank/DDBJ whole genome shotgun (WGS) entry which is preliminary data.</text>
</comment>
<dbReference type="Proteomes" id="UP001177021">
    <property type="component" value="Unassembled WGS sequence"/>
</dbReference>